<organism evidence="3">
    <name type="scientific">bioreactor metagenome</name>
    <dbReference type="NCBI Taxonomy" id="1076179"/>
    <lineage>
        <taxon>unclassified sequences</taxon>
        <taxon>metagenomes</taxon>
        <taxon>ecological metagenomes</taxon>
    </lineage>
</organism>
<protein>
    <submittedName>
        <fullName evidence="3">2-oxoglutarate oxidoreductase subunit KorB</fullName>
        <ecNumber evidence="3">1.2.7.3</ecNumber>
    </submittedName>
</protein>
<proteinExistence type="predicted"/>
<dbReference type="Pfam" id="PF02775">
    <property type="entry name" value="TPP_enzyme_C"/>
    <property type="match status" value="1"/>
</dbReference>
<dbReference type="InterPro" id="IPR051457">
    <property type="entry name" value="2-oxoacid:Fd_oxidoreductase"/>
</dbReference>
<dbReference type="EMBL" id="VSSQ01000051">
    <property type="protein sequence ID" value="MPL70080.1"/>
    <property type="molecule type" value="Genomic_DNA"/>
</dbReference>
<dbReference type="GO" id="GO:0045333">
    <property type="term" value="P:cellular respiration"/>
    <property type="evidence" value="ECO:0007669"/>
    <property type="project" value="UniProtKB-ARBA"/>
</dbReference>
<reference evidence="3" key="1">
    <citation type="submission" date="2019-08" db="EMBL/GenBank/DDBJ databases">
        <authorList>
            <person name="Kucharzyk K."/>
            <person name="Murdoch R.W."/>
            <person name="Higgins S."/>
            <person name="Loffler F."/>
        </authorList>
    </citation>
    <scope>NUCLEOTIDE SEQUENCE</scope>
</reference>
<dbReference type="InterPro" id="IPR011766">
    <property type="entry name" value="TPP_enzyme_TPP-bd"/>
</dbReference>
<dbReference type="AlphaFoldDB" id="A0A644TT61"/>
<evidence type="ECO:0000313" key="3">
    <source>
        <dbReference type="EMBL" id="MPL70080.1"/>
    </source>
</evidence>
<name>A0A644TT61_9ZZZZ</name>
<dbReference type="PANTHER" id="PTHR48084">
    <property type="entry name" value="2-OXOGLUTARATE OXIDOREDUCTASE SUBUNIT KORB-RELATED"/>
    <property type="match status" value="1"/>
</dbReference>
<accession>A0A644TT61</accession>
<dbReference type="Gene3D" id="3.40.50.970">
    <property type="match status" value="1"/>
</dbReference>
<dbReference type="PANTHER" id="PTHR48084:SF3">
    <property type="entry name" value="SUBUNIT OF PYRUVATE:FLAVODOXIN OXIDOREDUCTASE"/>
    <property type="match status" value="1"/>
</dbReference>
<dbReference type="GO" id="GO:0047553">
    <property type="term" value="F:2-oxoglutarate synthase activity"/>
    <property type="evidence" value="ECO:0007669"/>
    <property type="project" value="UniProtKB-EC"/>
</dbReference>
<sequence>MFNQDIVKPENLVYKKTDVLTNNVMHYCPGCGHGTTHRIIAEVIEEMGIQDKAICVAPVGCSVLAYNYFSVDSLGAAHGRAPALATAIQRLNPDHHTFTYQGDGDLAAIGTAETIHACNRGENIVIIFINNGIYGMTGGQMAPTTLIGMQTATSPYGRTVELNGYPLQITELLSQLPGTYFVTRQSVHTAAAVRKTKKAIRQAFENQKGKKGTSFVEVVSNCNSGWKMTAPKANEWMVENMFAKYPIGDIKVDGELVQK</sequence>
<comment type="caution">
    <text evidence="3">The sequence shown here is derived from an EMBL/GenBank/DDBJ whole genome shotgun (WGS) entry which is preliminary data.</text>
</comment>
<dbReference type="EC" id="1.2.7.3" evidence="3"/>
<dbReference type="SUPFAM" id="SSF52518">
    <property type="entry name" value="Thiamin diphosphate-binding fold (THDP-binding)"/>
    <property type="match status" value="1"/>
</dbReference>
<dbReference type="InterPro" id="IPR029061">
    <property type="entry name" value="THDP-binding"/>
</dbReference>
<evidence type="ECO:0000256" key="1">
    <source>
        <dbReference type="ARBA" id="ARBA00023002"/>
    </source>
</evidence>
<evidence type="ECO:0000259" key="2">
    <source>
        <dbReference type="Pfam" id="PF02775"/>
    </source>
</evidence>
<gene>
    <name evidence="3" type="primary">korB_5</name>
    <name evidence="3" type="ORF">SDC9_15831</name>
</gene>
<dbReference type="GO" id="GO:0030976">
    <property type="term" value="F:thiamine pyrophosphate binding"/>
    <property type="evidence" value="ECO:0007669"/>
    <property type="project" value="InterPro"/>
</dbReference>
<keyword evidence="1 3" id="KW-0560">Oxidoreductase</keyword>
<feature type="domain" description="Thiamine pyrophosphate enzyme TPP-binding" evidence="2">
    <location>
        <begin position="66"/>
        <end position="218"/>
    </location>
</feature>